<accession>A0A2R6PEZ8</accession>
<keyword evidence="2" id="KW-1185">Reference proteome</keyword>
<organism evidence="1 2">
    <name type="scientific">Actinidia chinensis var. chinensis</name>
    <name type="common">Chinese soft-hair kiwi</name>
    <dbReference type="NCBI Taxonomy" id="1590841"/>
    <lineage>
        <taxon>Eukaryota</taxon>
        <taxon>Viridiplantae</taxon>
        <taxon>Streptophyta</taxon>
        <taxon>Embryophyta</taxon>
        <taxon>Tracheophyta</taxon>
        <taxon>Spermatophyta</taxon>
        <taxon>Magnoliopsida</taxon>
        <taxon>eudicotyledons</taxon>
        <taxon>Gunneridae</taxon>
        <taxon>Pentapetalae</taxon>
        <taxon>asterids</taxon>
        <taxon>Ericales</taxon>
        <taxon>Actinidiaceae</taxon>
        <taxon>Actinidia</taxon>
    </lineage>
</organism>
<dbReference type="Gramene" id="PSR89879">
    <property type="protein sequence ID" value="PSR89879"/>
    <property type="gene ID" value="CEY00_Acc30074"/>
</dbReference>
<reference evidence="1 2" key="1">
    <citation type="submission" date="2017-07" db="EMBL/GenBank/DDBJ databases">
        <title>An improved, manually edited Actinidia chinensis var. chinensis (kiwifruit) genome highlights the challenges associated with draft genomes and gene prediction in plants.</title>
        <authorList>
            <person name="Pilkington S."/>
            <person name="Crowhurst R."/>
            <person name="Hilario E."/>
            <person name="Nardozza S."/>
            <person name="Fraser L."/>
            <person name="Peng Y."/>
            <person name="Gunaseelan K."/>
            <person name="Simpson R."/>
            <person name="Tahir J."/>
            <person name="Deroles S."/>
            <person name="Templeton K."/>
            <person name="Luo Z."/>
            <person name="Davy M."/>
            <person name="Cheng C."/>
            <person name="Mcneilage M."/>
            <person name="Scaglione D."/>
            <person name="Liu Y."/>
            <person name="Zhang Q."/>
            <person name="Datson P."/>
            <person name="De Silva N."/>
            <person name="Gardiner S."/>
            <person name="Bassett H."/>
            <person name="Chagne D."/>
            <person name="Mccallum J."/>
            <person name="Dzierzon H."/>
            <person name="Deng C."/>
            <person name="Wang Y.-Y."/>
            <person name="Barron N."/>
            <person name="Manako K."/>
            <person name="Bowen J."/>
            <person name="Foster T."/>
            <person name="Erridge Z."/>
            <person name="Tiffin H."/>
            <person name="Waite C."/>
            <person name="Davies K."/>
            <person name="Grierson E."/>
            <person name="Laing W."/>
            <person name="Kirk R."/>
            <person name="Chen X."/>
            <person name="Wood M."/>
            <person name="Montefiori M."/>
            <person name="Brummell D."/>
            <person name="Schwinn K."/>
            <person name="Catanach A."/>
            <person name="Fullerton C."/>
            <person name="Li D."/>
            <person name="Meiyalaghan S."/>
            <person name="Nieuwenhuizen N."/>
            <person name="Read N."/>
            <person name="Prakash R."/>
            <person name="Hunter D."/>
            <person name="Zhang H."/>
            <person name="Mckenzie M."/>
            <person name="Knabel M."/>
            <person name="Harris A."/>
            <person name="Allan A."/>
            <person name="Chen A."/>
            <person name="Janssen B."/>
            <person name="Plunkett B."/>
            <person name="Dwamena C."/>
            <person name="Voogd C."/>
            <person name="Leif D."/>
            <person name="Lafferty D."/>
            <person name="Souleyre E."/>
            <person name="Varkonyi-Gasic E."/>
            <person name="Gambi F."/>
            <person name="Hanley J."/>
            <person name="Yao J.-L."/>
            <person name="Cheung J."/>
            <person name="David K."/>
            <person name="Warren B."/>
            <person name="Marsh K."/>
            <person name="Snowden K."/>
            <person name="Lin-Wang K."/>
            <person name="Brian L."/>
            <person name="Martinez-Sanchez M."/>
            <person name="Wang M."/>
            <person name="Ileperuma N."/>
            <person name="Macnee N."/>
            <person name="Campin R."/>
            <person name="Mcatee P."/>
            <person name="Drummond R."/>
            <person name="Espley R."/>
            <person name="Ireland H."/>
            <person name="Wu R."/>
            <person name="Atkinson R."/>
            <person name="Karunairetnam S."/>
            <person name="Bulley S."/>
            <person name="Chunkath S."/>
            <person name="Hanley Z."/>
            <person name="Storey R."/>
            <person name="Thrimawithana A."/>
            <person name="Thomson S."/>
            <person name="David C."/>
            <person name="Testolin R."/>
        </authorList>
    </citation>
    <scope>NUCLEOTIDE SEQUENCE [LARGE SCALE GENOMIC DNA]</scope>
    <source>
        <strain evidence="2">cv. Red5</strain>
        <tissue evidence="1">Young leaf</tissue>
    </source>
</reference>
<gene>
    <name evidence="1" type="ORF">CEY00_Acc30074</name>
</gene>
<reference evidence="2" key="2">
    <citation type="journal article" date="2018" name="BMC Genomics">
        <title>A manually annotated Actinidia chinensis var. chinensis (kiwifruit) genome highlights the challenges associated with draft genomes and gene prediction in plants.</title>
        <authorList>
            <person name="Pilkington S.M."/>
            <person name="Crowhurst R."/>
            <person name="Hilario E."/>
            <person name="Nardozza S."/>
            <person name="Fraser L."/>
            <person name="Peng Y."/>
            <person name="Gunaseelan K."/>
            <person name="Simpson R."/>
            <person name="Tahir J."/>
            <person name="Deroles S.C."/>
            <person name="Templeton K."/>
            <person name="Luo Z."/>
            <person name="Davy M."/>
            <person name="Cheng C."/>
            <person name="McNeilage M."/>
            <person name="Scaglione D."/>
            <person name="Liu Y."/>
            <person name="Zhang Q."/>
            <person name="Datson P."/>
            <person name="De Silva N."/>
            <person name="Gardiner S.E."/>
            <person name="Bassett H."/>
            <person name="Chagne D."/>
            <person name="McCallum J."/>
            <person name="Dzierzon H."/>
            <person name="Deng C."/>
            <person name="Wang Y.Y."/>
            <person name="Barron L."/>
            <person name="Manako K."/>
            <person name="Bowen J."/>
            <person name="Foster T.M."/>
            <person name="Erridge Z.A."/>
            <person name="Tiffin H."/>
            <person name="Waite C.N."/>
            <person name="Davies K.M."/>
            <person name="Grierson E.P."/>
            <person name="Laing W.A."/>
            <person name="Kirk R."/>
            <person name="Chen X."/>
            <person name="Wood M."/>
            <person name="Montefiori M."/>
            <person name="Brummell D.A."/>
            <person name="Schwinn K.E."/>
            <person name="Catanach A."/>
            <person name="Fullerton C."/>
            <person name="Li D."/>
            <person name="Meiyalaghan S."/>
            <person name="Nieuwenhuizen N."/>
            <person name="Read N."/>
            <person name="Prakash R."/>
            <person name="Hunter D."/>
            <person name="Zhang H."/>
            <person name="McKenzie M."/>
            <person name="Knabel M."/>
            <person name="Harris A."/>
            <person name="Allan A.C."/>
            <person name="Gleave A."/>
            <person name="Chen A."/>
            <person name="Janssen B.J."/>
            <person name="Plunkett B."/>
            <person name="Ampomah-Dwamena C."/>
            <person name="Voogd C."/>
            <person name="Leif D."/>
            <person name="Lafferty D."/>
            <person name="Souleyre E.J.F."/>
            <person name="Varkonyi-Gasic E."/>
            <person name="Gambi F."/>
            <person name="Hanley J."/>
            <person name="Yao J.L."/>
            <person name="Cheung J."/>
            <person name="David K.M."/>
            <person name="Warren B."/>
            <person name="Marsh K."/>
            <person name="Snowden K.C."/>
            <person name="Lin-Wang K."/>
            <person name="Brian L."/>
            <person name="Martinez-Sanchez M."/>
            <person name="Wang M."/>
            <person name="Ileperuma N."/>
            <person name="Macnee N."/>
            <person name="Campin R."/>
            <person name="McAtee P."/>
            <person name="Drummond R.S.M."/>
            <person name="Espley R.V."/>
            <person name="Ireland H.S."/>
            <person name="Wu R."/>
            <person name="Atkinson R.G."/>
            <person name="Karunairetnam S."/>
            <person name="Bulley S."/>
            <person name="Chunkath S."/>
            <person name="Hanley Z."/>
            <person name="Storey R."/>
            <person name="Thrimawithana A.H."/>
            <person name="Thomson S."/>
            <person name="David C."/>
            <person name="Testolin R."/>
            <person name="Huang H."/>
            <person name="Hellens R.P."/>
            <person name="Schaffer R.J."/>
        </authorList>
    </citation>
    <scope>NUCLEOTIDE SEQUENCE [LARGE SCALE GENOMIC DNA]</scope>
    <source>
        <strain evidence="2">cv. Red5</strain>
    </source>
</reference>
<dbReference type="OrthoDB" id="3388at2759"/>
<dbReference type="EMBL" id="NKQK01000026">
    <property type="protein sequence ID" value="PSR89879.1"/>
    <property type="molecule type" value="Genomic_DNA"/>
</dbReference>
<dbReference type="Proteomes" id="UP000241394">
    <property type="component" value="Chromosome LG26"/>
</dbReference>
<dbReference type="InterPro" id="IPR036196">
    <property type="entry name" value="Ptyr_pPase_sf"/>
</dbReference>
<dbReference type="InParanoid" id="A0A2R6PEZ8"/>
<comment type="caution">
    <text evidence="1">The sequence shown here is derived from an EMBL/GenBank/DDBJ whole genome shotgun (WGS) entry which is preliminary data.</text>
</comment>
<sequence length="72" mass="7904">MASSTPSTTETETETDQTFSVLFVCLGNICISPAVEGVITDLVKKWGLDSVSRLILLVPSITMRRVMKQTQE</sequence>
<dbReference type="AlphaFoldDB" id="A0A2R6PEZ8"/>
<dbReference type="Gene3D" id="3.40.50.2300">
    <property type="match status" value="1"/>
</dbReference>
<dbReference type="PANTHER" id="PTHR47439:SF1">
    <property type="entry name" value="ACID PHOSPHATASE"/>
    <property type="match status" value="1"/>
</dbReference>
<protein>
    <submittedName>
        <fullName evidence="1">Low molecular weight protein-tyrosine-phosphatase</fullName>
    </submittedName>
</protein>
<evidence type="ECO:0000313" key="1">
    <source>
        <dbReference type="EMBL" id="PSR89879.1"/>
    </source>
</evidence>
<dbReference type="SUPFAM" id="SSF52788">
    <property type="entry name" value="Phosphotyrosine protein phosphatases I"/>
    <property type="match status" value="1"/>
</dbReference>
<name>A0A2R6PEZ8_ACTCC</name>
<evidence type="ECO:0000313" key="2">
    <source>
        <dbReference type="Proteomes" id="UP000241394"/>
    </source>
</evidence>
<dbReference type="InterPro" id="IPR052995">
    <property type="entry name" value="LMW-PTP"/>
</dbReference>
<proteinExistence type="predicted"/>
<dbReference type="PANTHER" id="PTHR47439">
    <property type="entry name" value="LOW MOLECULAR WEIGHT PHOSPHOTYROSINE PROTEIN PHOSPHATASE-RELATED"/>
    <property type="match status" value="1"/>
</dbReference>
<dbReference type="STRING" id="1590841.A0A2R6PEZ8"/>